<evidence type="ECO:0000313" key="6">
    <source>
        <dbReference type="Proteomes" id="UP001196136"/>
    </source>
</evidence>
<keyword evidence="3" id="KW-0804">Transcription</keyword>
<dbReference type="PANTHER" id="PTHR46796">
    <property type="entry name" value="HTH-TYPE TRANSCRIPTIONAL ACTIVATOR RHAS-RELATED"/>
    <property type="match status" value="1"/>
</dbReference>
<dbReference type="Pfam" id="PF12833">
    <property type="entry name" value="HTH_18"/>
    <property type="match status" value="1"/>
</dbReference>
<evidence type="ECO:0000256" key="2">
    <source>
        <dbReference type="ARBA" id="ARBA00023125"/>
    </source>
</evidence>
<keyword evidence="2" id="KW-0238">DNA-binding</keyword>
<proteinExistence type="predicted"/>
<protein>
    <submittedName>
        <fullName evidence="5">AraC family transcriptional regulator</fullName>
    </submittedName>
</protein>
<evidence type="ECO:0000256" key="1">
    <source>
        <dbReference type="ARBA" id="ARBA00023015"/>
    </source>
</evidence>
<dbReference type="EMBL" id="JAHZSV010000026">
    <property type="protein sequence ID" value="MBW8201194.1"/>
    <property type="molecule type" value="Genomic_DNA"/>
</dbReference>
<dbReference type="InterPro" id="IPR018060">
    <property type="entry name" value="HTH_AraC"/>
</dbReference>
<feature type="domain" description="HTH araC/xylS-type" evidence="4">
    <location>
        <begin position="151"/>
        <end position="251"/>
    </location>
</feature>
<evidence type="ECO:0000313" key="5">
    <source>
        <dbReference type="EMBL" id="MBW8201194.1"/>
    </source>
</evidence>
<reference evidence="5 6" key="1">
    <citation type="submission" date="2021-08" db="EMBL/GenBank/DDBJ databases">
        <title>Muricauda profundi sp. nov., a marine bacterium isolated from deep seawater of the Mariana Trench.</title>
        <authorList>
            <person name="Wei Y."/>
        </authorList>
    </citation>
    <scope>NUCLEOTIDE SEQUENCE [LARGE SCALE GENOMIC DNA]</scope>
    <source>
        <strain evidence="5 6">W52</strain>
    </source>
</reference>
<accession>A0ABS7EUC9</accession>
<dbReference type="PROSITE" id="PS01124">
    <property type="entry name" value="HTH_ARAC_FAMILY_2"/>
    <property type="match status" value="1"/>
</dbReference>
<evidence type="ECO:0000256" key="3">
    <source>
        <dbReference type="ARBA" id="ARBA00023163"/>
    </source>
</evidence>
<keyword evidence="1" id="KW-0805">Transcription regulation</keyword>
<dbReference type="InterPro" id="IPR050204">
    <property type="entry name" value="AraC_XylS_family_regulators"/>
</dbReference>
<dbReference type="Pfam" id="PF20240">
    <property type="entry name" value="DUF6597"/>
    <property type="match status" value="1"/>
</dbReference>
<comment type="caution">
    <text evidence="5">The sequence shown here is derived from an EMBL/GenBank/DDBJ whole genome shotgun (WGS) entry which is preliminary data.</text>
</comment>
<organism evidence="5 6">
    <name type="scientific">Flagellimonas abyssi</name>
    <dbReference type="NCBI Taxonomy" id="2864871"/>
    <lineage>
        <taxon>Bacteria</taxon>
        <taxon>Pseudomonadati</taxon>
        <taxon>Bacteroidota</taxon>
        <taxon>Flavobacteriia</taxon>
        <taxon>Flavobacteriales</taxon>
        <taxon>Flavobacteriaceae</taxon>
        <taxon>Flagellimonas</taxon>
    </lineage>
</organism>
<keyword evidence="6" id="KW-1185">Reference proteome</keyword>
<dbReference type="InterPro" id="IPR046532">
    <property type="entry name" value="DUF6597"/>
</dbReference>
<dbReference type="Gene3D" id="1.10.10.60">
    <property type="entry name" value="Homeodomain-like"/>
    <property type="match status" value="1"/>
</dbReference>
<dbReference type="Proteomes" id="UP001196136">
    <property type="component" value="Unassembled WGS sequence"/>
</dbReference>
<dbReference type="PANTHER" id="PTHR46796:SF13">
    <property type="entry name" value="HTH-TYPE TRANSCRIPTIONAL ACTIVATOR RHAS"/>
    <property type="match status" value="1"/>
</dbReference>
<dbReference type="SMART" id="SM00342">
    <property type="entry name" value="HTH_ARAC"/>
    <property type="match status" value="1"/>
</dbReference>
<evidence type="ECO:0000259" key="4">
    <source>
        <dbReference type="PROSITE" id="PS01124"/>
    </source>
</evidence>
<dbReference type="RefSeq" id="WP_220114633.1">
    <property type="nucleotide sequence ID" value="NZ_JAHZSV010000026.1"/>
</dbReference>
<name>A0ABS7EUC9_9FLAO</name>
<gene>
    <name evidence="5" type="ORF">K1F36_15315</name>
</gene>
<sequence>MDYQRILPCRELKDYISYFWVGTWDVNLPANEMYYVVANSLVEISFAFEGNQREDDLLFTVVQGQTHRPQQFKVDGFYHVIGVCLHSFAIPRLFNISATELYLGFLTLETFLGQAGRELTEKMALAATTAKRIAILTDFFKSLVRKRQREDQLITQAVRVIKDEGGSTRINELAQEFCLSEKQFKRRFKASTGFNPKLFNRVVRFESVIKTNPDWNNLTEAAHNNGYFDQSHLNHDFKTFTGFSPTDFYKLST</sequence>